<feature type="transmembrane region" description="Helical" evidence="3">
    <location>
        <begin position="65"/>
        <end position="91"/>
    </location>
</feature>
<dbReference type="EC" id="3.1.-.-" evidence="5"/>
<evidence type="ECO:0000256" key="1">
    <source>
        <dbReference type="ARBA" id="ARBA00022723"/>
    </source>
</evidence>
<evidence type="ECO:0000313" key="6">
    <source>
        <dbReference type="Proteomes" id="UP000264120"/>
    </source>
</evidence>
<keyword evidence="3" id="KW-0472">Membrane</keyword>
<organism evidence="5 6">
    <name type="scientific">Komagataeibacter saccharivorans</name>
    <dbReference type="NCBI Taxonomy" id="265959"/>
    <lineage>
        <taxon>Bacteria</taxon>
        <taxon>Pseudomonadati</taxon>
        <taxon>Pseudomonadota</taxon>
        <taxon>Alphaproteobacteria</taxon>
        <taxon>Acetobacterales</taxon>
        <taxon>Acetobacteraceae</taxon>
        <taxon>Komagataeibacter</taxon>
    </lineage>
</organism>
<feature type="transmembrane region" description="Helical" evidence="3">
    <location>
        <begin position="25"/>
        <end position="44"/>
    </location>
</feature>
<keyword evidence="3" id="KW-1133">Transmembrane helix</keyword>
<gene>
    <name evidence="5" type="ORF">CD178_03144</name>
</gene>
<dbReference type="Pfam" id="PF00149">
    <property type="entry name" value="Metallophos"/>
    <property type="match status" value="1"/>
</dbReference>
<dbReference type="GO" id="GO:0046872">
    <property type="term" value="F:metal ion binding"/>
    <property type="evidence" value="ECO:0007669"/>
    <property type="project" value="UniProtKB-KW"/>
</dbReference>
<dbReference type="GO" id="GO:0009245">
    <property type="term" value="P:lipid A biosynthetic process"/>
    <property type="evidence" value="ECO:0007669"/>
    <property type="project" value="TreeGrafter"/>
</dbReference>
<protein>
    <submittedName>
        <fullName evidence="5">Putative metallophosphoesterase</fullName>
        <ecNumber evidence="5">3.1.-.-</ecNumber>
    </submittedName>
</protein>
<dbReference type="EMBL" id="CP023037">
    <property type="protein sequence ID" value="AXY23888.1"/>
    <property type="molecule type" value="Genomic_DNA"/>
</dbReference>
<dbReference type="SUPFAM" id="SSF56300">
    <property type="entry name" value="Metallo-dependent phosphatases"/>
    <property type="match status" value="1"/>
</dbReference>
<dbReference type="GO" id="GO:0016020">
    <property type="term" value="C:membrane"/>
    <property type="evidence" value="ECO:0007669"/>
    <property type="project" value="GOC"/>
</dbReference>
<dbReference type="Gene3D" id="3.60.21.10">
    <property type="match status" value="1"/>
</dbReference>
<dbReference type="AlphaFoldDB" id="A0A347WG95"/>
<dbReference type="InterPro" id="IPR051158">
    <property type="entry name" value="Metallophosphoesterase_sf"/>
</dbReference>
<evidence type="ECO:0000256" key="3">
    <source>
        <dbReference type="SAM" id="Phobius"/>
    </source>
</evidence>
<dbReference type="InterPro" id="IPR004843">
    <property type="entry name" value="Calcineurin-like_PHP"/>
</dbReference>
<keyword evidence="2 5" id="KW-0378">Hydrolase</keyword>
<evidence type="ECO:0000313" key="5">
    <source>
        <dbReference type="EMBL" id="AXY23888.1"/>
    </source>
</evidence>
<dbReference type="GO" id="GO:0008758">
    <property type="term" value="F:UDP-2,3-diacylglucosamine hydrolase activity"/>
    <property type="evidence" value="ECO:0007669"/>
    <property type="project" value="TreeGrafter"/>
</dbReference>
<dbReference type="RefSeq" id="WP_118963801.1">
    <property type="nucleotide sequence ID" value="NZ_CP023037.1"/>
</dbReference>
<name>A0A347WG95_9PROT</name>
<evidence type="ECO:0000256" key="2">
    <source>
        <dbReference type="ARBA" id="ARBA00022801"/>
    </source>
</evidence>
<reference evidence="5 6" key="1">
    <citation type="submission" date="2017-08" db="EMBL/GenBank/DDBJ databases">
        <title>Complete genome sequence of Gluconacetobacter saccharivorans CV1 isolated from Fermented Vinegar.</title>
        <authorList>
            <person name="Kim S.-Y."/>
        </authorList>
    </citation>
    <scope>NUCLEOTIDE SEQUENCE [LARGE SCALE GENOMIC DNA]</scope>
    <source>
        <strain evidence="5 6">CV1</strain>
        <plasmid evidence="5 6">unnamed1</plasmid>
    </source>
</reference>
<dbReference type="CDD" id="cd07385">
    <property type="entry name" value="MPP_YkuE_C"/>
    <property type="match status" value="1"/>
</dbReference>
<keyword evidence="6" id="KW-1185">Reference proteome</keyword>
<proteinExistence type="predicted"/>
<dbReference type="OrthoDB" id="9780884at2"/>
<dbReference type="PANTHER" id="PTHR31302:SF31">
    <property type="entry name" value="PHOSPHODIESTERASE YAEI"/>
    <property type="match status" value="1"/>
</dbReference>
<keyword evidence="3" id="KW-0812">Transmembrane</keyword>
<evidence type="ECO:0000259" key="4">
    <source>
        <dbReference type="Pfam" id="PF00149"/>
    </source>
</evidence>
<sequence length="375" mass="40052">MRLVVFGLPLLVVILNWLWPLPLPLGLKIPVAALVVVAALYHYWSRLSSGSIFAPEFPRPLVIMFNWAFGAILFLTLLQITLDLGALLVALVTWQPVHIPAGARATVGAIAGMLSAIGVANALRVPPVRDVTITIPGLPPAFDGYRLLQLTDMHISRLFPARWVQAVVDRTNAADADIIVVTGDFIDGSVAMRRADVTPLAQLHAPDGVLAIPGNHEYFFDYADWIHHLSELGFHMLLNRHAVITRDGANLVIAGVTDRSAPGHGQAGPDLAAALAGRPAGAPVVLLDHQPGDARAAAARGVALQLSGHTHGGMIVGLDRLVARGNNGFVSGRYNIGGMTLYVSNGTGLWPGFALRLGRPSEITRFHLKPQLPSE</sequence>
<dbReference type="KEGG" id="ksc:CD178_03144"/>
<keyword evidence="1" id="KW-0479">Metal-binding</keyword>
<dbReference type="InterPro" id="IPR029052">
    <property type="entry name" value="Metallo-depent_PP-like"/>
</dbReference>
<dbReference type="PANTHER" id="PTHR31302">
    <property type="entry name" value="TRANSMEMBRANE PROTEIN WITH METALLOPHOSPHOESTERASE DOMAIN-RELATED"/>
    <property type="match status" value="1"/>
</dbReference>
<accession>A0A347WG95</accession>
<geneLocation type="plasmid" evidence="5 6">
    <name>unnamed1</name>
</geneLocation>
<dbReference type="Proteomes" id="UP000264120">
    <property type="component" value="Plasmid unnamed1"/>
</dbReference>
<feature type="domain" description="Calcineurin-like phosphoesterase" evidence="4">
    <location>
        <begin position="146"/>
        <end position="312"/>
    </location>
</feature>
<keyword evidence="5" id="KW-0614">Plasmid</keyword>